<protein>
    <submittedName>
        <fullName evidence="1">Uncharacterized protein</fullName>
    </submittedName>
</protein>
<sequence>MEPFFCVLLIHLMKGTIRVPSIMVSVKAQIHLGIFSGREIDVGKQKVSEVPTRGTKPEGSCRQPFLPSSLPLALTQRLFPPVRATGFSDSWCGTIFSVCLHSACPSAQADESLTSPHSVTIGDCCTGERPRMQRCSQALAPDIIGRGSDGSCPARTAASLLTVKAHSGLHRSTATTKSTSRARSLLLNMLSGFLSK</sequence>
<evidence type="ECO:0000313" key="2">
    <source>
        <dbReference type="Proteomes" id="UP000314294"/>
    </source>
</evidence>
<reference evidence="1 2" key="1">
    <citation type="submission" date="2019-03" db="EMBL/GenBank/DDBJ databases">
        <title>First draft genome of Liparis tanakae, snailfish: a comprehensive survey of snailfish specific genes.</title>
        <authorList>
            <person name="Kim W."/>
            <person name="Song I."/>
            <person name="Jeong J.-H."/>
            <person name="Kim D."/>
            <person name="Kim S."/>
            <person name="Ryu S."/>
            <person name="Song J.Y."/>
            <person name="Lee S.K."/>
        </authorList>
    </citation>
    <scope>NUCLEOTIDE SEQUENCE [LARGE SCALE GENOMIC DNA]</scope>
    <source>
        <tissue evidence="1">Muscle</tissue>
    </source>
</reference>
<evidence type="ECO:0000313" key="1">
    <source>
        <dbReference type="EMBL" id="TNN79535.1"/>
    </source>
</evidence>
<keyword evidence="2" id="KW-1185">Reference proteome</keyword>
<accession>A0A4Z2INR4</accession>
<dbReference type="AlphaFoldDB" id="A0A4Z2INR4"/>
<name>A0A4Z2INR4_9TELE</name>
<organism evidence="1 2">
    <name type="scientific">Liparis tanakae</name>
    <name type="common">Tanaka's snailfish</name>
    <dbReference type="NCBI Taxonomy" id="230148"/>
    <lineage>
        <taxon>Eukaryota</taxon>
        <taxon>Metazoa</taxon>
        <taxon>Chordata</taxon>
        <taxon>Craniata</taxon>
        <taxon>Vertebrata</taxon>
        <taxon>Euteleostomi</taxon>
        <taxon>Actinopterygii</taxon>
        <taxon>Neopterygii</taxon>
        <taxon>Teleostei</taxon>
        <taxon>Neoteleostei</taxon>
        <taxon>Acanthomorphata</taxon>
        <taxon>Eupercaria</taxon>
        <taxon>Perciformes</taxon>
        <taxon>Cottioidei</taxon>
        <taxon>Cottales</taxon>
        <taxon>Liparidae</taxon>
        <taxon>Liparis</taxon>
    </lineage>
</organism>
<comment type="caution">
    <text evidence="1">The sequence shown here is derived from an EMBL/GenBank/DDBJ whole genome shotgun (WGS) entry which is preliminary data.</text>
</comment>
<dbReference type="Proteomes" id="UP000314294">
    <property type="component" value="Unassembled WGS sequence"/>
</dbReference>
<proteinExistence type="predicted"/>
<dbReference type="EMBL" id="SRLO01000063">
    <property type="protein sequence ID" value="TNN79535.1"/>
    <property type="molecule type" value="Genomic_DNA"/>
</dbReference>
<gene>
    <name evidence="1" type="ORF">EYF80_010117</name>
</gene>